<dbReference type="AlphaFoldDB" id="A0A7U2I1W2"/>
<protein>
    <submittedName>
        <fullName evidence="1">Uncharacterized protein</fullName>
    </submittedName>
</protein>
<evidence type="ECO:0000313" key="1">
    <source>
        <dbReference type="EMBL" id="QRC96706.1"/>
    </source>
</evidence>
<dbReference type="Proteomes" id="UP000663193">
    <property type="component" value="Chromosome 6"/>
</dbReference>
<organism evidence="1 2">
    <name type="scientific">Phaeosphaeria nodorum (strain SN15 / ATCC MYA-4574 / FGSC 10173)</name>
    <name type="common">Glume blotch fungus</name>
    <name type="synonym">Parastagonospora nodorum</name>
    <dbReference type="NCBI Taxonomy" id="321614"/>
    <lineage>
        <taxon>Eukaryota</taxon>
        <taxon>Fungi</taxon>
        <taxon>Dikarya</taxon>
        <taxon>Ascomycota</taxon>
        <taxon>Pezizomycotina</taxon>
        <taxon>Dothideomycetes</taxon>
        <taxon>Pleosporomycetidae</taxon>
        <taxon>Pleosporales</taxon>
        <taxon>Pleosporineae</taxon>
        <taxon>Phaeosphaeriaceae</taxon>
        <taxon>Parastagonospora</taxon>
    </lineage>
</organism>
<dbReference type="VEuPathDB" id="FungiDB:JI435_016010"/>
<name>A0A7U2I1W2_PHANO</name>
<proteinExistence type="predicted"/>
<evidence type="ECO:0000313" key="2">
    <source>
        <dbReference type="Proteomes" id="UP000663193"/>
    </source>
</evidence>
<keyword evidence="2" id="KW-1185">Reference proteome</keyword>
<accession>A0A7U2I1W2</accession>
<sequence length="45" mass="5199">MLQWATNLEASHSNICQMRNDVRTHLSDVNVHCLFTSQDVNSLIR</sequence>
<gene>
    <name evidence="1" type="ORF">JI435_016010</name>
</gene>
<reference evidence="2" key="1">
    <citation type="journal article" date="2021" name="BMC Genomics">
        <title>Chromosome-level genome assembly and manually-curated proteome of model necrotroph Parastagonospora nodorum Sn15 reveals a genome-wide trove of candidate effector homologs, and redundancy of virulence-related functions within an accessory chromosome.</title>
        <authorList>
            <person name="Bertazzoni S."/>
            <person name="Jones D.A.B."/>
            <person name="Phan H.T."/>
            <person name="Tan K.-C."/>
            <person name="Hane J.K."/>
        </authorList>
    </citation>
    <scope>NUCLEOTIDE SEQUENCE [LARGE SCALE GENOMIC DNA]</scope>
    <source>
        <strain evidence="2">SN15 / ATCC MYA-4574 / FGSC 10173)</strain>
    </source>
</reference>
<dbReference type="EMBL" id="CP069028">
    <property type="protein sequence ID" value="QRC96706.1"/>
    <property type="molecule type" value="Genomic_DNA"/>
</dbReference>